<name>A0A6I5ZUJ9_9FIRM</name>
<dbReference type="EMBL" id="CP046244">
    <property type="protein sequence ID" value="QGP93703.1"/>
    <property type="molecule type" value="Genomic_DNA"/>
</dbReference>
<proteinExistence type="predicted"/>
<dbReference type="OrthoDB" id="1680616at2"/>
<accession>A0A6I5ZUJ9</accession>
<sequence length="162" mass="17948">MIIVYACFSGTHAAVIAAALHAGFLNPGQFPAWEELKKLPHFDAPEGEGGMRHIGHTPAGHALYTAAVGHDGEAARRAIETFLVALGRDQSEVLWLDVSPQVSFLWRVGAFCRRYSRLAWLGRLLLQWSLGRDYPVLVNLVKRARQQERNNVKSGTTTCIQV</sequence>
<evidence type="ECO:0008006" key="3">
    <source>
        <dbReference type="Google" id="ProtNLM"/>
    </source>
</evidence>
<evidence type="ECO:0000313" key="1">
    <source>
        <dbReference type="EMBL" id="QGP93703.1"/>
    </source>
</evidence>
<evidence type="ECO:0000313" key="2">
    <source>
        <dbReference type="Proteomes" id="UP000425916"/>
    </source>
</evidence>
<keyword evidence="2" id="KW-1185">Reference proteome</keyword>
<dbReference type="AlphaFoldDB" id="A0A6I5ZUJ9"/>
<dbReference type="RefSeq" id="WP_156275363.1">
    <property type="nucleotide sequence ID" value="NZ_CP046244.1"/>
</dbReference>
<dbReference type="Pfam" id="PF11385">
    <property type="entry name" value="DUF3189"/>
    <property type="match status" value="1"/>
</dbReference>
<protein>
    <recommendedName>
        <fullName evidence="3">DUF3189 family protein</fullName>
    </recommendedName>
</protein>
<dbReference type="Proteomes" id="UP000425916">
    <property type="component" value="Chromosome"/>
</dbReference>
<reference evidence="1 2" key="1">
    <citation type="submission" date="2019-11" db="EMBL/GenBank/DDBJ databases">
        <title>Genome sequence of Moorella glycerini DSM11254.</title>
        <authorList>
            <person name="Poehlein A."/>
            <person name="Boeer T."/>
            <person name="Daniel R."/>
        </authorList>
    </citation>
    <scope>NUCLEOTIDE SEQUENCE [LARGE SCALE GENOMIC DNA]</scope>
    <source>
        <strain evidence="1 2">DSM 11254</strain>
    </source>
</reference>
<organism evidence="1 2">
    <name type="scientific">Neomoorella glycerini</name>
    <dbReference type="NCBI Taxonomy" id="55779"/>
    <lineage>
        <taxon>Bacteria</taxon>
        <taxon>Bacillati</taxon>
        <taxon>Bacillota</taxon>
        <taxon>Clostridia</taxon>
        <taxon>Neomoorellales</taxon>
        <taxon>Neomoorellaceae</taxon>
        <taxon>Neomoorella</taxon>
    </lineage>
</organism>
<gene>
    <name evidence="1" type="ORF">MGLY_31250</name>
</gene>
<dbReference type="InterPro" id="IPR021525">
    <property type="entry name" value="DUF3189"/>
</dbReference>